<dbReference type="PANTHER" id="PTHR42663:SF6">
    <property type="entry name" value="HYDROLASE C777.06C-RELATED"/>
    <property type="match status" value="1"/>
</dbReference>
<protein>
    <submittedName>
        <fullName evidence="3">Metallo-beta-lactamase family protein</fullName>
    </submittedName>
</protein>
<gene>
    <name evidence="3" type="ORF">RISK_001386</name>
</gene>
<reference evidence="3" key="1">
    <citation type="submission" date="2015-05" db="EMBL/GenBank/DDBJ databases">
        <title>Permanent draft genome of Rhodopirellula islandicus K833.</title>
        <authorList>
            <person name="Kizina J."/>
            <person name="Richter M."/>
            <person name="Glockner F.O."/>
            <person name="Harder J."/>
        </authorList>
    </citation>
    <scope>NUCLEOTIDE SEQUENCE [LARGE SCALE GENOMIC DNA]</scope>
    <source>
        <strain evidence="3">K833</strain>
    </source>
</reference>
<dbReference type="Pfam" id="PF12706">
    <property type="entry name" value="Lactamase_B_2"/>
    <property type="match status" value="1"/>
</dbReference>
<dbReference type="Gene3D" id="3.60.15.10">
    <property type="entry name" value="Ribonuclease Z/Hydroxyacylglutathione hydrolase-like"/>
    <property type="match status" value="1"/>
</dbReference>
<accession>A0A0J1BJ98</accession>
<dbReference type="SMART" id="SM00849">
    <property type="entry name" value="Lactamase_B"/>
    <property type="match status" value="1"/>
</dbReference>
<dbReference type="STRING" id="595434.RISK_001386"/>
<feature type="domain" description="Metallo-beta-lactamase" evidence="2">
    <location>
        <begin position="56"/>
        <end position="253"/>
    </location>
</feature>
<comment type="caution">
    <text evidence="3">The sequence shown here is derived from an EMBL/GenBank/DDBJ whole genome shotgun (WGS) entry which is preliminary data.</text>
</comment>
<dbReference type="EMBL" id="LECT01000014">
    <property type="protein sequence ID" value="KLU06631.1"/>
    <property type="molecule type" value="Genomic_DNA"/>
</dbReference>
<evidence type="ECO:0000259" key="2">
    <source>
        <dbReference type="SMART" id="SM00849"/>
    </source>
</evidence>
<feature type="compositionally biased region" description="Low complexity" evidence="1">
    <location>
        <begin position="1"/>
        <end position="17"/>
    </location>
</feature>
<dbReference type="AlphaFoldDB" id="A0A0J1BJ98"/>
<dbReference type="PATRIC" id="fig|595434.4.peg.1331"/>
<dbReference type="CDD" id="cd16279">
    <property type="entry name" value="metallo-hydrolase-like_MBL-fold"/>
    <property type="match status" value="1"/>
</dbReference>
<dbReference type="OrthoDB" id="9800940at2"/>
<evidence type="ECO:0000313" key="4">
    <source>
        <dbReference type="Proteomes" id="UP000036367"/>
    </source>
</evidence>
<dbReference type="PANTHER" id="PTHR42663">
    <property type="entry name" value="HYDROLASE C777.06C-RELATED-RELATED"/>
    <property type="match status" value="1"/>
</dbReference>
<name>A0A0J1BJ98_RHOIS</name>
<dbReference type="InterPro" id="IPR001279">
    <property type="entry name" value="Metallo-B-lactamas"/>
</dbReference>
<feature type="region of interest" description="Disordered" evidence="1">
    <location>
        <begin position="1"/>
        <end position="24"/>
    </location>
</feature>
<sequence length="283" mass="31590">MTAPDPAPADSSATDPTSPAPTPELIFLGTGTSVGVPAIGCECDVCQSTDPHNNRTRCSILIRLPEGNLLIDTPPDLRTQLLREKIKLVHAVVFTHEHADHIYGLDDLRLFPFRLGRPVPLYCRADVEARIRTSYDYAFSTRQQTHAGSRPQLEILPINNDDPFEVLGFRIMPVPLKHGPHFEVLGFRLGNFAYCTDTNHISESSMERLRGLDTLVLDALRFTPHPTHFNIDEALEVIEELKPRQAFLTHLGHDIDHGPVEASLPDHVHLAYDGLRLPMPSIQ</sequence>
<dbReference type="SUPFAM" id="SSF56281">
    <property type="entry name" value="Metallo-hydrolase/oxidoreductase"/>
    <property type="match status" value="1"/>
</dbReference>
<dbReference type="Proteomes" id="UP000036367">
    <property type="component" value="Unassembled WGS sequence"/>
</dbReference>
<evidence type="ECO:0000313" key="3">
    <source>
        <dbReference type="EMBL" id="KLU06631.1"/>
    </source>
</evidence>
<proteinExistence type="predicted"/>
<organism evidence="3 4">
    <name type="scientific">Rhodopirellula islandica</name>
    <dbReference type="NCBI Taxonomy" id="595434"/>
    <lineage>
        <taxon>Bacteria</taxon>
        <taxon>Pseudomonadati</taxon>
        <taxon>Planctomycetota</taxon>
        <taxon>Planctomycetia</taxon>
        <taxon>Pirellulales</taxon>
        <taxon>Pirellulaceae</taxon>
        <taxon>Rhodopirellula</taxon>
    </lineage>
</organism>
<evidence type="ECO:0000256" key="1">
    <source>
        <dbReference type="SAM" id="MobiDB-lite"/>
    </source>
</evidence>
<dbReference type="RefSeq" id="WP_047813295.1">
    <property type="nucleotide sequence ID" value="NZ_LECT01000014.1"/>
</dbReference>
<dbReference type="InterPro" id="IPR036866">
    <property type="entry name" value="RibonucZ/Hydroxyglut_hydro"/>
</dbReference>
<keyword evidence="4" id="KW-1185">Reference proteome</keyword>